<evidence type="ECO:0000313" key="1">
    <source>
        <dbReference type="EMBL" id="KAK3783848.1"/>
    </source>
</evidence>
<evidence type="ECO:0000313" key="2">
    <source>
        <dbReference type="Proteomes" id="UP001283361"/>
    </source>
</evidence>
<keyword evidence="2" id="KW-1185">Reference proteome</keyword>
<gene>
    <name evidence="1" type="ORF">RRG08_031689</name>
</gene>
<accession>A0AAE1A9K2</accession>
<name>A0AAE1A9K2_9GAST</name>
<dbReference type="EMBL" id="JAWDGP010002352">
    <property type="protein sequence ID" value="KAK3783848.1"/>
    <property type="molecule type" value="Genomic_DNA"/>
</dbReference>
<dbReference type="AlphaFoldDB" id="A0AAE1A9K2"/>
<dbReference type="Proteomes" id="UP001283361">
    <property type="component" value="Unassembled WGS sequence"/>
</dbReference>
<reference evidence="1" key="1">
    <citation type="journal article" date="2023" name="G3 (Bethesda)">
        <title>A reference genome for the long-term kleptoplast-retaining sea slug Elysia crispata morphotype clarki.</title>
        <authorList>
            <person name="Eastman K.E."/>
            <person name="Pendleton A.L."/>
            <person name="Shaikh M.A."/>
            <person name="Suttiyut T."/>
            <person name="Ogas R."/>
            <person name="Tomko P."/>
            <person name="Gavelis G."/>
            <person name="Widhalm J.R."/>
            <person name="Wisecaver J.H."/>
        </authorList>
    </citation>
    <scope>NUCLEOTIDE SEQUENCE</scope>
    <source>
        <strain evidence="1">ECLA1</strain>
    </source>
</reference>
<protein>
    <submittedName>
        <fullName evidence="1">Uncharacterized protein</fullName>
    </submittedName>
</protein>
<proteinExistence type="predicted"/>
<comment type="caution">
    <text evidence="1">The sequence shown here is derived from an EMBL/GenBank/DDBJ whole genome shotgun (WGS) entry which is preliminary data.</text>
</comment>
<organism evidence="1 2">
    <name type="scientific">Elysia crispata</name>
    <name type="common">lettuce slug</name>
    <dbReference type="NCBI Taxonomy" id="231223"/>
    <lineage>
        <taxon>Eukaryota</taxon>
        <taxon>Metazoa</taxon>
        <taxon>Spiralia</taxon>
        <taxon>Lophotrochozoa</taxon>
        <taxon>Mollusca</taxon>
        <taxon>Gastropoda</taxon>
        <taxon>Heterobranchia</taxon>
        <taxon>Euthyneura</taxon>
        <taxon>Panpulmonata</taxon>
        <taxon>Sacoglossa</taxon>
        <taxon>Placobranchoidea</taxon>
        <taxon>Plakobranchidae</taxon>
        <taxon>Elysia</taxon>
    </lineage>
</organism>
<sequence>MDIRSGTMAEISKPKHTIESGRVPLKLGCAVTKFRCGRKAICNIARKKREWSSYQQYLEPYMPGKVGKGRVRILPVAVVLMFDSQKLPRSFKHDYRQDFSYCSICAALSAIDTQQITSDILWHERACREAIPAYFLQRQEALRVSGGNGYRRHFCLRETHSLLCKPSESPPFFPSSVNLPSLLPSSALDVPFTSSLPPL</sequence>